<evidence type="ECO:0000256" key="1">
    <source>
        <dbReference type="ARBA" id="ARBA00011482"/>
    </source>
</evidence>
<evidence type="ECO:0000256" key="5">
    <source>
        <dbReference type="ARBA" id="ARBA00022833"/>
    </source>
</evidence>
<accession>A0A9D3XN68</accession>
<reference evidence="11" key="1">
    <citation type="submission" date="2021-09" db="EMBL/GenBank/DDBJ databases">
        <title>The genome of Mauremys mutica provides insights into the evolution of semi-aquatic lifestyle.</title>
        <authorList>
            <person name="Gong S."/>
            <person name="Gao Y."/>
        </authorList>
    </citation>
    <scope>NUCLEOTIDE SEQUENCE</scope>
    <source>
        <strain evidence="11">MM-2020</strain>
        <tissue evidence="11">Muscle</tissue>
    </source>
</reference>
<protein>
    <recommendedName>
        <fullName evidence="2">E3 ubiquitin-protein ligase RNF182</fullName>
    </recommendedName>
    <alternativeName>
        <fullName evidence="7">RING finger protein 182</fullName>
    </alternativeName>
    <alternativeName>
        <fullName evidence="6">RING-type E3 ubiquitin transferase RNF182</fullName>
    </alternativeName>
</protein>
<dbReference type="PROSITE" id="PS00518">
    <property type="entry name" value="ZF_RING_1"/>
    <property type="match status" value="1"/>
</dbReference>
<dbReference type="SMART" id="SM00184">
    <property type="entry name" value="RING"/>
    <property type="match status" value="1"/>
</dbReference>
<dbReference type="PANTHER" id="PTHR46675">
    <property type="entry name" value="E3 UBIQUITIN-PROTEIN LIGASE RNF182"/>
    <property type="match status" value="1"/>
</dbReference>
<gene>
    <name evidence="11" type="ORF">KIL84_010087</name>
</gene>
<evidence type="ECO:0000256" key="2">
    <source>
        <dbReference type="ARBA" id="ARBA00014050"/>
    </source>
</evidence>
<keyword evidence="4 8" id="KW-0863">Zinc-finger</keyword>
<evidence type="ECO:0000256" key="7">
    <source>
        <dbReference type="ARBA" id="ARBA00031239"/>
    </source>
</evidence>
<evidence type="ECO:0000256" key="8">
    <source>
        <dbReference type="PROSITE-ProRule" id="PRU00175"/>
    </source>
</evidence>
<dbReference type="InterPro" id="IPR042285">
    <property type="entry name" value="RNF182"/>
</dbReference>
<dbReference type="Gene3D" id="3.30.40.10">
    <property type="entry name" value="Zinc/RING finger domain, C3HC4 (zinc finger)"/>
    <property type="match status" value="1"/>
</dbReference>
<evidence type="ECO:0000259" key="10">
    <source>
        <dbReference type="PROSITE" id="PS50089"/>
    </source>
</evidence>
<evidence type="ECO:0000256" key="4">
    <source>
        <dbReference type="ARBA" id="ARBA00022771"/>
    </source>
</evidence>
<keyword evidence="9" id="KW-0472">Membrane</keyword>
<evidence type="ECO:0000313" key="11">
    <source>
        <dbReference type="EMBL" id="KAH1182333.1"/>
    </source>
</evidence>
<feature type="non-terminal residue" evidence="11">
    <location>
        <position position="1"/>
    </location>
</feature>
<dbReference type="SUPFAM" id="SSF57850">
    <property type="entry name" value="RING/U-box"/>
    <property type="match status" value="1"/>
</dbReference>
<dbReference type="InterPro" id="IPR001841">
    <property type="entry name" value="Znf_RING"/>
</dbReference>
<dbReference type="CDD" id="cd16555">
    <property type="entry name" value="RING-HC_RNF182"/>
    <property type="match status" value="1"/>
</dbReference>
<dbReference type="PROSITE" id="PS50089">
    <property type="entry name" value="ZF_RING_2"/>
    <property type="match status" value="1"/>
</dbReference>
<name>A0A9D3XN68_9SAUR</name>
<keyword evidence="12" id="KW-1185">Reference proteome</keyword>
<dbReference type="AlphaFoldDB" id="A0A9D3XN68"/>
<feature type="transmembrane region" description="Helical" evidence="9">
    <location>
        <begin position="200"/>
        <end position="221"/>
    </location>
</feature>
<dbReference type="InterPro" id="IPR047986">
    <property type="entry name" value="RNF182_RING-HC"/>
</dbReference>
<sequence length="261" mass="29482">WALGPSLQELRAASGRETMTHPDGELERCQPLTFPAHELECKICYNRYDAWARKPKLLSCCHRVCAKCLRKMVTMGESSPCLLSCPFCRQETQVPEEDVQLLQDDSKVLAVLTHHERAKERGTLPSPEVILCPSVLEPSRSSSDCLVITILQVPEDVAPPEGLGMLDMIRLYRPGSLDSLPCRGPVQNCRSCTWHAIPHFILWMLCLIYFSSLPFGIYLLLIERHNLGIVLVSLVPSTLILCVFYSFCQCLCREIFEFPST</sequence>
<feature type="transmembrane region" description="Helical" evidence="9">
    <location>
        <begin position="228"/>
        <end position="247"/>
    </location>
</feature>
<dbReference type="GO" id="GO:0008270">
    <property type="term" value="F:zinc ion binding"/>
    <property type="evidence" value="ECO:0007669"/>
    <property type="project" value="UniProtKB-KW"/>
</dbReference>
<keyword evidence="9" id="KW-0812">Transmembrane</keyword>
<comment type="caution">
    <text evidence="11">The sequence shown here is derived from an EMBL/GenBank/DDBJ whole genome shotgun (WGS) entry which is preliminary data.</text>
</comment>
<comment type="subunit">
    <text evidence="1">Interacts with ATP6V0C.</text>
</comment>
<proteinExistence type="predicted"/>
<evidence type="ECO:0000256" key="6">
    <source>
        <dbReference type="ARBA" id="ARBA00030086"/>
    </source>
</evidence>
<evidence type="ECO:0000256" key="9">
    <source>
        <dbReference type="SAM" id="Phobius"/>
    </source>
</evidence>
<dbReference type="EMBL" id="JAHDVG010000467">
    <property type="protein sequence ID" value="KAH1182333.1"/>
    <property type="molecule type" value="Genomic_DNA"/>
</dbReference>
<dbReference type="InterPro" id="IPR013083">
    <property type="entry name" value="Znf_RING/FYVE/PHD"/>
</dbReference>
<keyword evidence="3" id="KW-0479">Metal-binding</keyword>
<dbReference type="Proteomes" id="UP000827986">
    <property type="component" value="Unassembled WGS sequence"/>
</dbReference>
<dbReference type="InterPro" id="IPR017907">
    <property type="entry name" value="Znf_RING_CS"/>
</dbReference>
<organism evidence="11 12">
    <name type="scientific">Mauremys mutica</name>
    <name type="common">yellowpond turtle</name>
    <dbReference type="NCBI Taxonomy" id="74926"/>
    <lineage>
        <taxon>Eukaryota</taxon>
        <taxon>Metazoa</taxon>
        <taxon>Chordata</taxon>
        <taxon>Craniata</taxon>
        <taxon>Vertebrata</taxon>
        <taxon>Euteleostomi</taxon>
        <taxon>Archelosauria</taxon>
        <taxon>Testudinata</taxon>
        <taxon>Testudines</taxon>
        <taxon>Cryptodira</taxon>
        <taxon>Durocryptodira</taxon>
        <taxon>Testudinoidea</taxon>
        <taxon>Geoemydidae</taxon>
        <taxon>Geoemydinae</taxon>
        <taxon>Mauremys</taxon>
    </lineage>
</organism>
<evidence type="ECO:0000256" key="3">
    <source>
        <dbReference type="ARBA" id="ARBA00022723"/>
    </source>
</evidence>
<keyword evidence="5" id="KW-0862">Zinc</keyword>
<keyword evidence="9" id="KW-1133">Transmembrane helix</keyword>
<dbReference type="PANTHER" id="PTHR46675:SF3">
    <property type="entry name" value="E3 UBIQUITIN-PROTEIN LIGASE RNF182"/>
    <property type="match status" value="1"/>
</dbReference>
<evidence type="ECO:0000313" key="12">
    <source>
        <dbReference type="Proteomes" id="UP000827986"/>
    </source>
</evidence>
<feature type="domain" description="RING-type" evidence="10">
    <location>
        <begin position="41"/>
        <end position="89"/>
    </location>
</feature>